<comment type="caution">
    <text evidence="2">The sequence shown here is derived from an EMBL/GenBank/DDBJ whole genome shotgun (WGS) entry which is preliminary data.</text>
</comment>
<proteinExistence type="predicted"/>
<feature type="transmembrane region" description="Helical" evidence="1">
    <location>
        <begin position="43"/>
        <end position="65"/>
    </location>
</feature>
<evidence type="ECO:0000313" key="3">
    <source>
        <dbReference type="Proteomes" id="UP000677244"/>
    </source>
</evidence>
<dbReference type="EMBL" id="JAGHKO010000004">
    <property type="protein sequence ID" value="MBO9202032.1"/>
    <property type="molecule type" value="Genomic_DNA"/>
</dbReference>
<evidence type="ECO:0000256" key="1">
    <source>
        <dbReference type="SAM" id="Phobius"/>
    </source>
</evidence>
<dbReference type="RefSeq" id="WP_209140085.1">
    <property type="nucleotide sequence ID" value="NZ_JAGHKO010000004.1"/>
</dbReference>
<reference evidence="2 3" key="1">
    <citation type="submission" date="2021-03" db="EMBL/GenBank/DDBJ databases">
        <title>Assistant Professor.</title>
        <authorList>
            <person name="Huq M.A."/>
        </authorList>
    </citation>
    <scope>NUCLEOTIDE SEQUENCE [LARGE SCALE GENOMIC DNA]</scope>
    <source>
        <strain evidence="2 3">MAH-29</strain>
    </source>
</reference>
<protein>
    <recommendedName>
        <fullName evidence="4">2TM domain-containing protein</fullName>
    </recommendedName>
</protein>
<evidence type="ECO:0008006" key="4">
    <source>
        <dbReference type="Google" id="ProtNLM"/>
    </source>
</evidence>
<evidence type="ECO:0000313" key="2">
    <source>
        <dbReference type="EMBL" id="MBO9202032.1"/>
    </source>
</evidence>
<gene>
    <name evidence="2" type="ORF">J7I42_17235</name>
</gene>
<feature type="transmembrane region" description="Helical" evidence="1">
    <location>
        <begin position="7"/>
        <end position="31"/>
    </location>
</feature>
<keyword evidence="1" id="KW-0812">Transmembrane</keyword>
<keyword evidence="1" id="KW-1133">Transmembrane helix</keyword>
<sequence>MNKLSAFGALIVVIAHIALIILCGVWAWSWVGPESFWGGVKFIFIWGIFDYIAHLVIMTLAVVLFNNE</sequence>
<organism evidence="2 3">
    <name type="scientific">Niastella soli</name>
    <dbReference type="NCBI Taxonomy" id="2821487"/>
    <lineage>
        <taxon>Bacteria</taxon>
        <taxon>Pseudomonadati</taxon>
        <taxon>Bacteroidota</taxon>
        <taxon>Chitinophagia</taxon>
        <taxon>Chitinophagales</taxon>
        <taxon>Chitinophagaceae</taxon>
        <taxon>Niastella</taxon>
    </lineage>
</organism>
<name>A0ABS3YWZ9_9BACT</name>
<dbReference type="Proteomes" id="UP000677244">
    <property type="component" value="Unassembled WGS sequence"/>
</dbReference>
<accession>A0ABS3YWZ9</accession>
<keyword evidence="1" id="KW-0472">Membrane</keyword>
<keyword evidence="3" id="KW-1185">Reference proteome</keyword>